<keyword evidence="1" id="KW-0472">Membrane</keyword>
<dbReference type="Proteomes" id="UP001628179">
    <property type="component" value="Unassembled WGS sequence"/>
</dbReference>
<keyword evidence="1" id="KW-1133">Transmembrane helix</keyword>
<proteinExistence type="predicted"/>
<organism evidence="2 3">
    <name type="scientific">Madurella fahalii</name>
    <dbReference type="NCBI Taxonomy" id="1157608"/>
    <lineage>
        <taxon>Eukaryota</taxon>
        <taxon>Fungi</taxon>
        <taxon>Dikarya</taxon>
        <taxon>Ascomycota</taxon>
        <taxon>Pezizomycotina</taxon>
        <taxon>Sordariomycetes</taxon>
        <taxon>Sordariomycetidae</taxon>
        <taxon>Sordariales</taxon>
        <taxon>Sordariales incertae sedis</taxon>
        <taxon>Madurella</taxon>
    </lineage>
</organism>
<evidence type="ECO:0000313" key="2">
    <source>
        <dbReference type="EMBL" id="GAB1316433.1"/>
    </source>
</evidence>
<protein>
    <submittedName>
        <fullName evidence="2">Uncharacterized protein</fullName>
    </submittedName>
</protein>
<sequence>MSTITLAEQLVEDVVAAVSSLQPFPVLPFMQRLYDKARQTPNAASFRDQLPLEAEYGPNDGLLLDGIDETDRLQKLALQSIVKVVSFLDDGTDKAGFRACVQGTLATQATNSDMLSLTSSLIAEHINWHLAGNSHKPVPPLRQLRETPGFADAFTRKLANSRFIMGEIYKDMAQRNHTFSMALLFITQYLHEGPGFTALSAPSFESSPARQVLSQWTSELATVPGINVNDLFAFITHIASGVLLPDTTVTPMKATVAFIGRDPSEDWTRRGAAFPVGALSRTILNSVFDPHLDALAQDDIVEYQTIAMANQAQWDGMGDRWLKAVGQVANFQTQSSRMENNDFGHGFAEGLSLGLAGGADVYVTTVTGQTLADWITSVRGSHPTLFTNNTPNTVQVEHHRTTPAGNCFVAGTKVATDKGDMSIEDITEGSRVLTDATTSRYGIASDEDVVTPPSEGKTMLVGFNNEGVFATPGHIFFTTTGPRAVEPELAMRENSFADVGRLCKGHALYRLSEDGKSYKVVPIESIQVEFVPATHVYGVHLREGDRSYHANGYHVAINYPEITIKSIARALSKVPRHQAVKMLRHIDELAPVFHKIGVPGVATLLRQELKDARRNKLTWPLTPTHKRHARRYQGLNFKNLKRTFILEARDSPLTDKRGPRGYKLPVLNIHEGVLHLDHDIVPRVAFDTKGSRVRWSRALGRGQGYEHGVLNFTTHGLLGHGAVYVSQDENPSDLPETCETIIPFVAQKATSTRLVRNRTTAGFVHATEFMTSTTAHPLVVANHIGGPAPSPIADPGTIDNEDFYDVVVDSVDWPADTAKTSATSPVSMGQVAMATYHSDGKGGLAIPVIVLPTLDKLLSDINKSRSAESQLEPLYQSTVLVNKTGTLTGTVTFKSASAVARLSDQAPKTENDQLPTKNLTFSNLDSTVTIPILFQSAQFAFSWDFNDISGAVYEFNPAMVGNTGQRYWFGTSPTTVQPTLMRSALAAKSADARTAAHTEATLVALPSGTHVGPVVAAVTAKPAPVTHVLMAAQPLTIQGISSIPGYSEDAVHKQSQTLLQNMMYYHMNESDRTTFLSYPKPKDLPIELADNLPADLKTWIHDTYAPAYISFMFSQVSLADSKGWRVNFDDVEKDKIWYWWSGSGTKCLSKAPQYQTLNELTSRAGMIALYGKTINPYLADGAKWAEQLFTSWTGKHALHALMQQPINDANVNLLNMYCNILHTLAPVPGALGGYADRLFNAVLAYAQSEQSDSTATFTDPTGEAGRQWLYDAMANLIQATLNNDPSLDSSVRKDLMDDLTELQKELGIDAQQEASVKTRIILAETNILIVNMAKWLTAIGTGISKLWGMSGFSLAGTIFQRAADASSKLSAKTVALMKGCGIVALTAVYAYAAFNSFVNWDKLSTTGRAQAILITMKMVTDVAGRSFAVWTDYKTARAAELEKAAADGTALDQGLRNEIRGPSGQNTNIELSRAEHGPESGISELVDDVSSVATVEGKVQSGDLIENPSFNEKVPLVPPRPSGPTAWSRFNTPANWMRTVGIAISVALVVVMSISLAQNWDDLNKTGKALGVIQVVTTALAIAVDVAVFAGEMLAMETAMFLTVLPIVGAVLAVVGLVVSILMMVLGTTEEKEPPPTPVETFIGSTAKPLVGTWDAMPKPALSYSMPTSVREGATTAFAVAAQNDSGADVARASIKVTVQGGSDPTCLFTNLTMTDLGIRPGGAAAASALTDGQAGALAVDAGPPATALTEAITQLRRSDTITSWDSVVQGVADPATNPLGGLTLLGTGGAKQGFIVSFCGVVNKAGSTVVQIVETLTNGDNCRAIFTITRQ</sequence>
<evidence type="ECO:0000313" key="3">
    <source>
        <dbReference type="Proteomes" id="UP001628179"/>
    </source>
</evidence>
<dbReference type="GeneID" id="98177386"/>
<dbReference type="RefSeq" id="XP_070918164.1">
    <property type="nucleotide sequence ID" value="XM_071062063.1"/>
</dbReference>
<reference evidence="2 3" key="1">
    <citation type="submission" date="2024-09" db="EMBL/GenBank/DDBJ databases">
        <title>Itraconazole resistance in Madurella fahalii resulting from another homologue of gene encoding cytochrome P450 14-alpha sterol demethylase (CYP51).</title>
        <authorList>
            <person name="Yoshioka I."/>
            <person name="Fahal A.H."/>
            <person name="Kaneko S."/>
            <person name="Yaguchi T."/>
        </authorList>
    </citation>
    <scope>NUCLEOTIDE SEQUENCE [LARGE SCALE GENOMIC DNA]</scope>
    <source>
        <strain evidence="2 3">IFM 68171</strain>
    </source>
</reference>
<keyword evidence="1" id="KW-0812">Transmembrane</keyword>
<keyword evidence="3" id="KW-1185">Reference proteome</keyword>
<dbReference type="EMBL" id="BAAFSV010000003">
    <property type="protein sequence ID" value="GAB1316433.1"/>
    <property type="molecule type" value="Genomic_DNA"/>
</dbReference>
<feature type="transmembrane region" description="Helical" evidence="1">
    <location>
        <begin position="1569"/>
        <end position="1589"/>
    </location>
</feature>
<gene>
    <name evidence="2" type="ORF">MFIFM68171_06643</name>
</gene>
<dbReference type="InterPro" id="IPR036844">
    <property type="entry name" value="Hint_dom_sf"/>
</dbReference>
<evidence type="ECO:0000256" key="1">
    <source>
        <dbReference type="SAM" id="Phobius"/>
    </source>
</evidence>
<feature type="transmembrane region" description="Helical" evidence="1">
    <location>
        <begin position="1601"/>
        <end position="1626"/>
    </location>
</feature>
<name>A0ABQ0GFB4_9PEZI</name>
<accession>A0ABQ0GFB4</accession>
<comment type="caution">
    <text evidence="2">The sequence shown here is derived from an EMBL/GenBank/DDBJ whole genome shotgun (WGS) entry which is preliminary data.</text>
</comment>
<feature type="transmembrane region" description="Helical" evidence="1">
    <location>
        <begin position="1536"/>
        <end position="1557"/>
    </location>
</feature>
<dbReference type="SUPFAM" id="SSF51294">
    <property type="entry name" value="Hedgehog/intein (Hint) domain"/>
    <property type="match status" value="1"/>
</dbReference>
<dbReference type="Gene3D" id="2.170.16.10">
    <property type="entry name" value="Hedgehog/Intein (Hint) domain"/>
    <property type="match status" value="1"/>
</dbReference>